<keyword evidence="2 6" id="KW-0067">ATP-binding</keyword>
<evidence type="ECO:0000256" key="3">
    <source>
        <dbReference type="ARBA" id="ARBA00023123"/>
    </source>
</evidence>
<feature type="binding site" evidence="6">
    <location>
        <begin position="186"/>
        <end position="193"/>
    </location>
    <ligand>
        <name>ATP</name>
        <dbReference type="ChEBI" id="CHEBI:30616"/>
    </ligand>
</feature>
<dbReference type="Gene3D" id="3.40.850.10">
    <property type="entry name" value="Kinesin motor domain"/>
    <property type="match status" value="1"/>
</dbReference>
<dbReference type="GO" id="GO:0051015">
    <property type="term" value="F:actin filament binding"/>
    <property type="evidence" value="ECO:0007669"/>
    <property type="project" value="TreeGrafter"/>
</dbReference>
<feature type="compositionally biased region" description="Low complexity" evidence="8">
    <location>
        <begin position="1120"/>
        <end position="1130"/>
    </location>
</feature>
<feature type="domain" description="Myosin motor" evidence="9">
    <location>
        <begin position="71"/>
        <end position="831"/>
    </location>
</feature>
<feature type="compositionally biased region" description="Basic and acidic residues" evidence="8">
    <location>
        <begin position="1231"/>
        <end position="1249"/>
    </location>
</feature>
<feature type="region of interest" description="Actin-binding" evidence="6">
    <location>
        <begin position="676"/>
        <end position="698"/>
    </location>
</feature>
<feature type="region of interest" description="Disordered" evidence="8">
    <location>
        <begin position="632"/>
        <end position="666"/>
    </location>
</feature>
<dbReference type="Gene3D" id="6.20.240.20">
    <property type="match status" value="1"/>
</dbReference>
<feature type="compositionally biased region" description="Low complexity" evidence="8">
    <location>
        <begin position="1179"/>
        <end position="1189"/>
    </location>
</feature>
<sequence length="1767" mass="197339">MEPGSDVWVREEDGDLAWVGGTILERKQAEDAETVDLIVEVEGKAGSKTFKCALEETELDDLKLANDPKSALVEDMISLPHLHEPAILHSLSERYKTGEIYTFTGPILLAVNPFQDLPLYTKEVLEQYYSNGMLRAQGLEVSIDAPHVFSIADAAYRAMVKAMHTRGTAAPSAGGGNGSQSILISGESGAGKTESTKFVMRYLIAVGNPEGTAGIAAVTKGSIMDRVLQSNPILEAFGNARTIRNDNSSRFGKFIELKFDRRGHLMGASIQTYLLEKVRLPRHAKNERNFHVFYQLCKGAPPELQEQLGLEDIHDYHYVNQGDCYDLTHIDDVEEFNNTLHAMSVMGFEKADVDSIFSIVAGLLHLGQVEFQPDESGEGSVLSEDDYVKSEYDKAAALCFLNVSELLQAMCIRLMETRGEVFEIKLKVHQSMDARDAMAKALYGKLFDWLVLKINRALATGNEKNVRAQVSVLDIFGFECFDLNSFEQLCINYTNETLQQQFNRFVFKMEQEEYKREGISWSFIDFPDNQDCLDLIEGKPDGILAFLDDECRLPKGSDEKYVSRLYKGFEKNQRFYASNKHKTKYQFGVRHYAGLVTYTTDGFLQKNKDELPKAAEILFQNSTSEFVKRLFSDNPLGDESSSKPKRKGSAREGGPGAGRLGRMDKPSVGSQFKAQLQELMAKIHVTHPHYIRCLKPNDALAASQFDRSRIIEQLRYGGVLEAVRVARSGYPVRLPHPAFYARYRGLASRGRRFPHRVDDLAPDKQQNWVEQLVNVFTSSEARGSEAGASEGKANDFTPLHSREIAAESIQLGKTKVFLRKEAYEQLESRRSYRMGVAAVKMQAFFRGRLGRQMFMKNKYMALLIQCAVRSFIARRVTQGRREQRASLRLQTRMRAFYHASRYRKALAVVRFGQSRWRGRFGREQALELLKQRRATRLQAWARCRAQRNRYQTVQAKLVVLQCFFRCRKARWTVKEIRRSARDIGNLQQSNDHLKREIAQLRENAMKQSQKVASEELQRLRERVSELETKLGQEAKRREEAERLSDAQSKTVAKLTQEVEEKDRLLEESREQLEQLEQELTADFEEKLEEQRDELTQSFEAQKQALVKVAADARAASTTTTLTGGAATTGGPATGGGAPPALPAKTGSDMSSPASPSSLSRQSSGMSNQEEGGPPPLPPGMAASAAASSEDFAKLNEEAATNAAKAAAAQAQLSTTSERYDAQISQLEVELDQEKQAHSETEKRLSEERARAEEQVKRLLEQIVKIEKGDEDAGPSANMDLVMRQLDEEKTRNARLEEELRQAKMARRSGKWANTRSKRAGGLANMPHAQRARTSWPPSQAARDAASSMGGGADYVPTSYLSPLTKLLPTTTTADSIAARFRSSTRDDQHSLTRVFASQKTGGSWGSSYGGALNSTRSRQNSFSNTREKVYPSAGSGTTLSRFGEQLDSFKYELQEGIDCHVWEGSVTKVQVRMHLSPPPQGENALSVGGMFALQWDHHHTGFRLFAKHGPAIPPVHLFELLEVRHGFAESVAGLDALDSSQFLNLVCMGTPSTPDRSIAIQVSSREKRNTVVWGLRKLLAELQMKPGGVGSGAGTGGAALPQPPGSAVVPPTAPGAPGASPDTQALAVLAGGNLGGTTTVVATEEQYQRYINELVAQVEIERVNYERVMVQLLDMTNDLNEKEDMVQDMRKTIQGLRNDNSNLEKKNQEFCRTRLEILERLEESQFENEELREQNENLREENVELRKILQNMETMEQTGTGLTFTQP</sequence>
<dbReference type="GO" id="GO:0016020">
    <property type="term" value="C:membrane"/>
    <property type="evidence" value="ECO:0007669"/>
    <property type="project" value="TreeGrafter"/>
</dbReference>
<dbReference type="InterPro" id="IPR036961">
    <property type="entry name" value="Kinesin_motor_dom_sf"/>
</dbReference>
<gene>
    <name evidence="10" type="ORF">FJAP1339_LOCUS10235</name>
</gene>
<dbReference type="PROSITE" id="PS50096">
    <property type="entry name" value="IQ"/>
    <property type="match status" value="3"/>
</dbReference>
<protein>
    <recommendedName>
        <fullName evidence="9">Myosin motor domain-containing protein</fullName>
    </recommendedName>
</protein>
<evidence type="ECO:0000256" key="2">
    <source>
        <dbReference type="ARBA" id="ARBA00022840"/>
    </source>
</evidence>
<feature type="coiled-coil region" evidence="7">
    <location>
        <begin position="1672"/>
        <end position="1758"/>
    </location>
</feature>
<dbReference type="SUPFAM" id="SSF52540">
    <property type="entry name" value="P-loop containing nucleoside triphosphate hydrolases"/>
    <property type="match status" value="1"/>
</dbReference>
<evidence type="ECO:0000256" key="8">
    <source>
        <dbReference type="SAM" id="MobiDB-lite"/>
    </source>
</evidence>
<name>A0A7S2Y0D6_9STRA</name>
<dbReference type="Gene3D" id="1.20.58.530">
    <property type="match status" value="1"/>
</dbReference>
<dbReference type="GO" id="GO:0007015">
    <property type="term" value="P:actin filament organization"/>
    <property type="evidence" value="ECO:0007669"/>
    <property type="project" value="TreeGrafter"/>
</dbReference>
<evidence type="ECO:0000256" key="6">
    <source>
        <dbReference type="PROSITE-ProRule" id="PRU00782"/>
    </source>
</evidence>
<dbReference type="PANTHER" id="PTHR13140">
    <property type="entry name" value="MYOSIN"/>
    <property type="match status" value="1"/>
</dbReference>
<evidence type="ECO:0000313" key="10">
    <source>
        <dbReference type="EMBL" id="CAD9871553.1"/>
    </source>
</evidence>
<dbReference type="CDD" id="cd00124">
    <property type="entry name" value="MYSc"/>
    <property type="match status" value="1"/>
</dbReference>
<dbReference type="GO" id="GO:0016459">
    <property type="term" value="C:myosin complex"/>
    <property type="evidence" value="ECO:0007669"/>
    <property type="project" value="UniProtKB-KW"/>
</dbReference>
<feature type="region of interest" description="Disordered" evidence="8">
    <location>
        <begin position="1230"/>
        <end position="1249"/>
    </location>
</feature>
<dbReference type="InterPro" id="IPR027417">
    <property type="entry name" value="P-loop_NTPase"/>
</dbReference>
<keyword evidence="7" id="KW-0175">Coiled coil</keyword>
<proteinExistence type="inferred from homology"/>
<dbReference type="SMART" id="SM00242">
    <property type="entry name" value="MYSc"/>
    <property type="match status" value="1"/>
</dbReference>
<keyword evidence="3 6" id="KW-0518">Myosin</keyword>
<dbReference type="FunFam" id="1.10.10.820:FF:000001">
    <property type="entry name" value="Myosin heavy chain"/>
    <property type="match status" value="1"/>
</dbReference>
<dbReference type="Gene3D" id="1.20.5.190">
    <property type="match status" value="1"/>
</dbReference>
<feature type="compositionally biased region" description="Low complexity" evidence="8">
    <location>
        <begin position="1605"/>
        <end position="1620"/>
    </location>
</feature>
<feature type="compositionally biased region" description="Low complexity" evidence="8">
    <location>
        <begin position="1142"/>
        <end position="1171"/>
    </location>
</feature>
<evidence type="ECO:0000256" key="4">
    <source>
        <dbReference type="ARBA" id="ARBA00023175"/>
    </source>
</evidence>
<comment type="similarity">
    <text evidence="6">Belongs to the TRAFAC class myosin-kinesin ATPase superfamily. Myosin family.</text>
</comment>
<evidence type="ECO:0000256" key="7">
    <source>
        <dbReference type="SAM" id="Coils"/>
    </source>
</evidence>
<dbReference type="PRINTS" id="PR00193">
    <property type="entry name" value="MYOSINHEAVY"/>
</dbReference>
<feature type="region of interest" description="Disordered" evidence="8">
    <location>
        <begin position="1406"/>
        <end position="1429"/>
    </location>
</feature>
<accession>A0A7S2Y0D6</accession>
<dbReference type="Gene3D" id="1.20.120.720">
    <property type="entry name" value="Myosin VI head, motor domain, U50 subdomain"/>
    <property type="match status" value="1"/>
</dbReference>
<feature type="region of interest" description="Disordered" evidence="8">
    <location>
        <begin position="1322"/>
        <end position="1349"/>
    </location>
</feature>
<dbReference type="Pfam" id="PF00063">
    <property type="entry name" value="Myosin_head"/>
    <property type="match status" value="1"/>
</dbReference>
<keyword evidence="5 6" id="KW-0009">Actin-binding</keyword>
<feature type="compositionally biased region" description="Polar residues" evidence="8">
    <location>
        <begin position="1412"/>
        <end position="1424"/>
    </location>
</feature>
<keyword evidence="4 6" id="KW-0505">Motor protein</keyword>
<dbReference type="InterPro" id="IPR001609">
    <property type="entry name" value="Myosin_head_motor_dom-like"/>
</dbReference>
<dbReference type="SMART" id="SM00015">
    <property type="entry name" value="IQ"/>
    <property type="match status" value="4"/>
</dbReference>
<evidence type="ECO:0000256" key="5">
    <source>
        <dbReference type="ARBA" id="ARBA00023203"/>
    </source>
</evidence>
<dbReference type="PROSITE" id="PS51456">
    <property type="entry name" value="MYOSIN_MOTOR"/>
    <property type="match status" value="1"/>
</dbReference>
<dbReference type="InterPro" id="IPR000048">
    <property type="entry name" value="IQ_motif_EF-hand-BS"/>
</dbReference>
<organism evidence="10">
    <name type="scientific">Fibrocapsa japonica</name>
    <dbReference type="NCBI Taxonomy" id="94617"/>
    <lineage>
        <taxon>Eukaryota</taxon>
        <taxon>Sar</taxon>
        <taxon>Stramenopiles</taxon>
        <taxon>Ochrophyta</taxon>
        <taxon>Raphidophyceae</taxon>
        <taxon>Chattonellales</taxon>
        <taxon>Chattonellaceae</taxon>
        <taxon>Fibrocapsa</taxon>
    </lineage>
</organism>
<dbReference type="GO" id="GO:0005737">
    <property type="term" value="C:cytoplasm"/>
    <property type="evidence" value="ECO:0007669"/>
    <property type="project" value="TreeGrafter"/>
</dbReference>
<dbReference type="PANTHER" id="PTHR13140:SF845">
    <property type="entry name" value="MYOSIN-LIKE PROTEIN"/>
    <property type="match status" value="1"/>
</dbReference>
<keyword evidence="1 6" id="KW-0547">Nucleotide-binding</keyword>
<dbReference type="GO" id="GO:0005524">
    <property type="term" value="F:ATP binding"/>
    <property type="evidence" value="ECO:0007669"/>
    <property type="project" value="UniProtKB-UniRule"/>
</dbReference>
<dbReference type="Gene3D" id="1.10.10.820">
    <property type="match status" value="1"/>
</dbReference>
<feature type="region of interest" description="Disordered" evidence="8">
    <location>
        <begin position="1590"/>
        <end position="1620"/>
    </location>
</feature>
<dbReference type="EMBL" id="HBHR01020128">
    <property type="protein sequence ID" value="CAD9871553.1"/>
    <property type="molecule type" value="Transcribed_RNA"/>
</dbReference>
<evidence type="ECO:0000259" key="9">
    <source>
        <dbReference type="PROSITE" id="PS51456"/>
    </source>
</evidence>
<evidence type="ECO:0000256" key="1">
    <source>
        <dbReference type="ARBA" id="ARBA00022741"/>
    </source>
</evidence>
<reference evidence="10" key="1">
    <citation type="submission" date="2021-01" db="EMBL/GenBank/DDBJ databases">
        <authorList>
            <person name="Corre E."/>
            <person name="Pelletier E."/>
            <person name="Niang G."/>
            <person name="Scheremetjew M."/>
            <person name="Finn R."/>
            <person name="Kale V."/>
            <person name="Holt S."/>
            <person name="Cochrane G."/>
            <person name="Meng A."/>
            <person name="Brown T."/>
            <person name="Cohen L."/>
        </authorList>
    </citation>
    <scope>NUCLEOTIDE SEQUENCE</scope>
    <source>
        <strain evidence="10">CCMP1661</strain>
    </source>
</reference>
<dbReference type="GO" id="GO:0000146">
    <property type="term" value="F:microfilament motor activity"/>
    <property type="evidence" value="ECO:0007669"/>
    <property type="project" value="TreeGrafter"/>
</dbReference>
<feature type="compositionally biased region" description="Low complexity" evidence="8">
    <location>
        <begin position="1197"/>
        <end position="1216"/>
    </location>
</feature>
<feature type="region of interest" description="Disordered" evidence="8">
    <location>
        <begin position="1120"/>
        <end position="1217"/>
    </location>
</feature>
<feature type="coiled-coil region" evidence="7">
    <location>
        <begin position="976"/>
        <end position="1104"/>
    </location>
</feature>